<gene>
    <name evidence="2" type="ORF">SAMEA4412692_00965</name>
</gene>
<dbReference type="OrthoDB" id="2241824at2"/>
<keyword evidence="2" id="KW-0808">Transferase</keyword>
<dbReference type="Pfam" id="PF00583">
    <property type="entry name" value="Acetyltransf_1"/>
    <property type="match status" value="1"/>
</dbReference>
<protein>
    <submittedName>
        <fullName evidence="2">Acetyltransferase (GNAT) family</fullName>
    </submittedName>
</protein>
<organism evidence="2 3">
    <name type="scientific">Streptococcus merionis</name>
    <dbReference type="NCBI Taxonomy" id="400065"/>
    <lineage>
        <taxon>Bacteria</taxon>
        <taxon>Bacillati</taxon>
        <taxon>Bacillota</taxon>
        <taxon>Bacilli</taxon>
        <taxon>Lactobacillales</taxon>
        <taxon>Streptococcaceae</taxon>
        <taxon>Streptococcus</taxon>
    </lineage>
</organism>
<sequence length="176" mass="20250">MKVESNPRVTICESSDVELEQLMQLYDEACPYFQEVEGRNPLKPITGIDETLPWISRDACHCWSIYAADSLVGYAWTLDESANSFYLLHFYISETYQRRGIARQAILALDDYYLQRGYQTSELLVSALNGKGLKFWIAVGYTQISLVESADEGLTTKSVEIGLRKNLRKWRKNELF</sequence>
<dbReference type="SUPFAM" id="SSF55729">
    <property type="entry name" value="Acyl-CoA N-acyltransferases (Nat)"/>
    <property type="match status" value="1"/>
</dbReference>
<dbReference type="CDD" id="cd04301">
    <property type="entry name" value="NAT_SF"/>
    <property type="match status" value="1"/>
</dbReference>
<dbReference type="RefSeq" id="WP_018372868.1">
    <property type="nucleotide sequence ID" value="NZ_LT906439.1"/>
</dbReference>
<dbReference type="STRING" id="1123308.GCA_000380085_00305"/>
<evidence type="ECO:0000313" key="2">
    <source>
        <dbReference type="EMBL" id="SNU88241.1"/>
    </source>
</evidence>
<dbReference type="InterPro" id="IPR016181">
    <property type="entry name" value="Acyl_CoA_acyltransferase"/>
</dbReference>
<feature type="domain" description="N-acetyltransferase" evidence="1">
    <location>
        <begin position="9"/>
        <end position="168"/>
    </location>
</feature>
<proteinExistence type="predicted"/>
<dbReference type="AlphaFoldDB" id="A0A239SRY7"/>
<dbReference type="Proteomes" id="UP000215185">
    <property type="component" value="Chromosome 1"/>
</dbReference>
<reference evidence="2 3" key="1">
    <citation type="submission" date="2017-06" db="EMBL/GenBank/DDBJ databases">
        <authorList>
            <consortium name="Pathogen Informatics"/>
        </authorList>
    </citation>
    <scope>NUCLEOTIDE SEQUENCE [LARGE SCALE GENOMIC DNA]</scope>
    <source>
        <strain evidence="2 3">NCTC13788</strain>
    </source>
</reference>
<dbReference type="Gene3D" id="3.40.630.30">
    <property type="match status" value="1"/>
</dbReference>
<dbReference type="PROSITE" id="PS51186">
    <property type="entry name" value="GNAT"/>
    <property type="match status" value="1"/>
</dbReference>
<evidence type="ECO:0000313" key="3">
    <source>
        <dbReference type="Proteomes" id="UP000215185"/>
    </source>
</evidence>
<dbReference type="KEGG" id="smen:SAMEA4412692_0965"/>
<keyword evidence="3" id="KW-1185">Reference proteome</keyword>
<accession>A0A239SRY7</accession>
<dbReference type="EMBL" id="LT906439">
    <property type="protein sequence ID" value="SNU88241.1"/>
    <property type="molecule type" value="Genomic_DNA"/>
</dbReference>
<dbReference type="GO" id="GO:0016747">
    <property type="term" value="F:acyltransferase activity, transferring groups other than amino-acyl groups"/>
    <property type="evidence" value="ECO:0007669"/>
    <property type="project" value="InterPro"/>
</dbReference>
<evidence type="ECO:0000259" key="1">
    <source>
        <dbReference type="PROSITE" id="PS51186"/>
    </source>
</evidence>
<name>A0A239SRY7_9STRE</name>
<dbReference type="InterPro" id="IPR000182">
    <property type="entry name" value="GNAT_dom"/>
</dbReference>